<evidence type="ECO:0000256" key="1">
    <source>
        <dbReference type="ARBA" id="ARBA00023172"/>
    </source>
</evidence>
<keyword evidence="3" id="KW-1185">Reference proteome</keyword>
<dbReference type="SUPFAM" id="SSF56349">
    <property type="entry name" value="DNA breaking-rejoining enzymes"/>
    <property type="match status" value="1"/>
</dbReference>
<dbReference type="AlphaFoldDB" id="A0A402CNC0"/>
<keyword evidence="1" id="KW-0233">DNA recombination</keyword>
<comment type="caution">
    <text evidence="2">The sequence shown here is derived from an EMBL/GenBank/DDBJ whole genome shotgun (WGS) entry which is preliminary data.</text>
</comment>
<evidence type="ECO:0000313" key="3">
    <source>
        <dbReference type="Proteomes" id="UP000287519"/>
    </source>
</evidence>
<evidence type="ECO:0000313" key="2">
    <source>
        <dbReference type="EMBL" id="GCE45130.1"/>
    </source>
</evidence>
<dbReference type="Proteomes" id="UP000287519">
    <property type="component" value="Unassembled WGS sequence"/>
</dbReference>
<dbReference type="GO" id="GO:0015074">
    <property type="term" value="P:DNA integration"/>
    <property type="evidence" value="ECO:0007669"/>
    <property type="project" value="InterPro"/>
</dbReference>
<organism evidence="2 3">
    <name type="scientific">Rhodococcus wratislaviensis</name>
    <name type="common">Tsukamurella wratislaviensis</name>
    <dbReference type="NCBI Taxonomy" id="44752"/>
    <lineage>
        <taxon>Bacteria</taxon>
        <taxon>Bacillati</taxon>
        <taxon>Actinomycetota</taxon>
        <taxon>Actinomycetes</taxon>
        <taxon>Mycobacteriales</taxon>
        <taxon>Nocardiaceae</taxon>
        <taxon>Rhodococcus</taxon>
    </lineage>
</organism>
<dbReference type="GO" id="GO:0006310">
    <property type="term" value="P:DNA recombination"/>
    <property type="evidence" value="ECO:0007669"/>
    <property type="project" value="UniProtKB-KW"/>
</dbReference>
<dbReference type="Gene3D" id="1.10.443.10">
    <property type="entry name" value="Intergrase catalytic core"/>
    <property type="match status" value="1"/>
</dbReference>
<gene>
    <name evidence="2" type="ORF">Rhow_001329</name>
</gene>
<proteinExistence type="predicted"/>
<sequence>MRRGATLVEVSQVLRHRDLATTAIYAKVDFDTLRTIAAPWPGGAR</sequence>
<dbReference type="GO" id="GO:0003677">
    <property type="term" value="F:DNA binding"/>
    <property type="evidence" value="ECO:0007669"/>
    <property type="project" value="InterPro"/>
</dbReference>
<name>A0A402CNC0_RHOWR</name>
<dbReference type="InterPro" id="IPR013762">
    <property type="entry name" value="Integrase-like_cat_sf"/>
</dbReference>
<accession>A0A402CNC0</accession>
<protein>
    <submittedName>
        <fullName evidence="2">Uncharacterized protein</fullName>
    </submittedName>
</protein>
<reference evidence="2 3" key="1">
    <citation type="submission" date="2018-11" db="EMBL/GenBank/DDBJ databases">
        <title>Microbial catabolism of amino acid.</title>
        <authorList>
            <person name="Hibi M."/>
            <person name="Ogawa J."/>
        </authorList>
    </citation>
    <scope>NUCLEOTIDE SEQUENCE [LARGE SCALE GENOMIC DNA]</scope>
    <source>
        <strain evidence="2 3">C31-06</strain>
    </source>
</reference>
<dbReference type="InterPro" id="IPR011010">
    <property type="entry name" value="DNA_brk_join_enz"/>
</dbReference>
<dbReference type="EMBL" id="BHYM01000188">
    <property type="protein sequence ID" value="GCE45130.1"/>
    <property type="molecule type" value="Genomic_DNA"/>
</dbReference>